<evidence type="ECO:0000259" key="7">
    <source>
        <dbReference type="Pfam" id="PF08640"/>
    </source>
</evidence>
<evidence type="ECO:0000256" key="6">
    <source>
        <dbReference type="SAM" id="Coils"/>
    </source>
</evidence>
<dbReference type="InterPro" id="IPR003107">
    <property type="entry name" value="HAT"/>
</dbReference>
<dbReference type="Pfam" id="PF08640">
    <property type="entry name" value="U3_assoc_6"/>
    <property type="match status" value="1"/>
</dbReference>
<evidence type="ECO:0000256" key="5">
    <source>
        <dbReference type="ARBA" id="ARBA00023242"/>
    </source>
</evidence>
<dbReference type="EMBL" id="BAABME010000009">
    <property type="protein sequence ID" value="GAA0138388.1"/>
    <property type="molecule type" value="Genomic_DNA"/>
</dbReference>
<dbReference type="InterPro" id="IPR011990">
    <property type="entry name" value="TPR-like_helical_dom_sf"/>
</dbReference>
<comment type="subcellular location">
    <subcellularLocation>
        <location evidence="1">Nucleus</location>
        <location evidence="1">Nucleolus</location>
    </subcellularLocation>
</comment>
<reference evidence="9 10" key="1">
    <citation type="submission" date="2024-01" db="EMBL/GenBank/DDBJ databases">
        <title>The complete chloroplast genome sequence of Lithospermum erythrorhizon: insights into the phylogenetic relationship among Boraginaceae species and the maternal lineages of purple gromwells.</title>
        <authorList>
            <person name="Okada T."/>
            <person name="Watanabe K."/>
        </authorList>
    </citation>
    <scope>NUCLEOTIDE SEQUENCE [LARGE SCALE GENOMIC DNA]</scope>
</reference>
<feature type="domain" description="U3 small nucleolar RNA-associated protein 6 homolog C-terminal" evidence="8">
    <location>
        <begin position="335"/>
        <end position="621"/>
    </location>
</feature>
<evidence type="ECO:0000256" key="4">
    <source>
        <dbReference type="ARBA" id="ARBA00022737"/>
    </source>
</evidence>
<keyword evidence="4" id="KW-0677">Repeat</keyword>
<proteinExistence type="inferred from homology"/>
<sequence length="631" mass="72630">MADVVQFKLERMLNELDDLEKRGLFSRREIAEIVKQRRKFEYRLKRPSPLKPDFLAYIEYEKRLDDLRLLRKKLRTAKFNNKSLSDFASVSRIVDIYRLATTRFKGDLHLWFQYLEFCRQRRHGRMKKALAQVVRFHPKVPGVWIYAAAWEFDHNLNVESARALMQRGLRACPASEDLWVEYLRMELTYLNKLKARKVVLGEDEGTLARDHGDVDEKQWIDQNKDLFMALNDEKENHDGESSEKQDPFKEQGLKVLQVVYTGAIAALPSSFDLRRRFLEILEATDLSDSGNMQQKILSDMKRDFSNDPGYWDWLARLEGVGPGPDEENMRAQLSKAIQIYEEGLNAGPSAALFDLYVKFLMEAIDLKMNESQIPMELSSSIGDIDLITHLLMTYEKAVSIACITKDLACQHVSFLMQLGRLDEARLQVEKYCSGLFSNAVDLWVLRISIEARCAQKKPLYPIFELLKDVLLKVSISEGKNLWLMALKLFADQRQYLDQLVEISITQLTKVGGSDVGFSVSSAIVNYFLQATGVQKAREVYKRFLALPHPGLQLYQTCIVLELNLAATGDKNCLANARKLYESALTTYDQDSNLWRDYYLMEVKMGTSETAASVHWRARKCLKGNFTLPPTS</sequence>
<dbReference type="GO" id="GO:0034388">
    <property type="term" value="C:Pwp2p-containing subcomplex of 90S preribosome"/>
    <property type="evidence" value="ECO:0007669"/>
    <property type="project" value="TreeGrafter"/>
</dbReference>
<keyword evidence="6" id="KW-0175">Coiled coil</keyword>
<dbReference type="InterPro" id="IPR056907">
    <property type="entry name" value="UTP6_C"/>
</dbReference>
<evidence type="ECO:0000256" key="3">
    <source>
        <dbReference type="ARBA" id="ARBA00022552"/>
    </source>
</evidence>
<dbReference type="Gene3D" id="1.25.40.10">
    <property type="entry name" value="Tetratricopeptide repeat domain"/>
    <property type="match status" value="2"/>
</dbReference>
<evidence type="ECO:0000313" key="10">
    <source>
        <dbReference type="Proteomes" id="UP001454036"/>
    </source>
</evidence>
<comment type="caution">
    <text evidence="9">The sequence shown here is derived from an EMBL/GenBank/DDBJ whole genome shotgun (WGS) entry which is preliminary data.</text>
</comment>
<feature type="domain" description="U3 small nucleolar RNA-associated protein 6 N-terminal" evidence="7">
    <location>
        <begin position="9"/>
        <end position="82"/>
    </location>
</feature>
<name>A0AAV3NHI2_LITER</name>
<dbReference type="SMART" id="SM00386">
    <property type="entry name" value="HAT"/>
    <property type="match status" value="7"/>
</dbReference>
<dbReference type="InterPro" id="IPR055347">
    <property type="entry name" value="UTP6_N"/>
</dbReference>
<organism evidence="9 10">
    <name type="scientific">Lithospermum erythrorhizon</name>
    <name type="common">Purple gromwell</name>
    <name type="synonym">Lithospermum officinale var. erythrorhizon</name>
    <dbReference type="NCBI Taxonomy" id="34254"/>
    <lineage>
        <taxon>Eukaryota</taxon>
        <taxon>Viridiplantae</taxon>
        <taxon>Streptophyta</taxon>
        <taxon>Embryophyta</taxon>
        <taxon>Tracheophyta</taxon>
        <taxon>Spermatophyta</taxon>
        <taxon>Magnoliopsida</taxon>
        <taxon>eudicotyledons</taxon>
        <taxon>Gunneridae</taxon>
        <taxon>Pentapetalae</taxon>
        <taxon>asterids</taxon>
        <taxon>lamiids</taxon>
        <taxon>Boraginales</taxon>
        <taxon>Boraginaceae</taxon>
        <taxon>Boraginoideae</taxon>
        <taxon>Lithospermeae</taxon>
        <taxon>Lithospermum</taxon>
    </lineage>
</organism>
<evidence type="ECO:0000259" key="8">
    <source>
        <dbReference type="Pfam" id="PF24892"/>
    </source>
</evidence>
<feature type="coiled-coil region" evidence="6">
    <location>
        <begin position="2"/>
        <end position="29"/>
    </location>
</feature>
<dbReference type="GO" id="GO:0000462">
    <property type="term" value="P:maturation of SSU-rRNA from tricistronic rRNA transcript (SSU-rRNA, 5.8S rRNA, LSU-rRNA)"/>
    <property type="evidence" value="ECO:0007669"/>
    <property type="project" value="InterPro"/>
</dbReference>
<protein>
    <submittedName>
        <fullName evidence="9">RNA metabolism protein</fullName>
    </submittedName>
</protein>
<evidence type="ECO:0000256" key="2">
    <source>
        <dbReference type="ARBA" id="ARBA00010734"/>
    </source>
</evidence>
<keyword evidence="10" id="KW-1185">Reference proteome</keyword>
<dbReference type="InterPro" id="IPR013949">
    <property type="entry name" value="Utp6"/>
</dbReference>
<dbReference type="Proteomes" id="UP001454036">
    <property type="component" value="Unassembled WGS sequence"/>
</dbReference>
<dbReference type="AlphaFoldDB" id="A0AAV3NHI2"/>
<dbReference type="GO" id="GO:0032040">
    <property type="term" value="C:small-subunit processome"/>
    <property type="evidence" value="ECO:0007669"/>
    <property type="project" value="TreeGrafter"/>
</dbReference>
<evidence type="ECO:0000256" key="1">
    <source>
        <dbReference type="ARBA" id="ARBA00004604"/>
    </source>
</evidence>
<dbReference type="PANTHER" id="PTHR23271">
    <property type="entry name" value="HEPATOCELLULAR CARCINOMA-ASSOCIATED ANTIGEN 66"/>
    <property type="match status" value="1"/>
</dbReference>
<comment type="similarity">
    <text evidence="2">Belongs to the UTP6 family.</text>
</comment>
<gene>
    <name evidence="9" type="ORF">LIER_00143</name>
</gene>
<dbReference type="GO" id="GO:0030515">
    <property type="term" value="F:snoRNA binding"/>
    <property type="evidence" value="ECO:0007669"/>
    <property type="project" value="InterPro"/>
</dbReference>
<evidence type="ECO:0000313" key="9">
    <source>
        <dbReference type="EMBL" id="GAA0138388.1"/>
    </source>
</evidence>
<accession>A0AAV3NHI2</accession>
<dbReference type="PANTHER" id="PTHR23271:SF1">
    <property type="entry name" value="U3 SMALL NUCLEOLAR RNA-ASSOCIATED PROTEIN 6 HOMOLOG"/>
    <property type="match status" value="1"/>
</dbReference>
<dbReference type="SUPFAM" id="SSF48452">
    <property type="entry name" value="TPR-like"/>
    <property type="match status" value="2"/>
</dbReference>
<keyword evidence="5" id="KW-0539">Nucleus</keyword>
<keyword evidence="3" id="KW-0698">rRNA processing</keyword>
<dbReference type="Pfam" id="PF24892">
    <property type="entry name" value="UTP6_C"/>
    <property type="match status" value="1"/>
</dbReference>